<evidence type="ECO:0000256" key="7">
    <source>
        <dbReference type="ARBA" id="ARBA00023242"/>
    </source>
</evidence>
<evidence type="ECO:0000313" key="10">
    <source>
        <dbReference type="Proteomes" id="UP000820818"/>
    </source>
</evidence>
<keyword evidence="5" id="KW-0479">Metal-binding</keyword>
<evidence type="ECO:0000256" key="3">
    <source>
        <dbReference type="ARBA" id="ARBA00006958"/>
    </source>
</evidence>
<evidence type="ECO:0000256" key="4">
    <source>
        <dbReference type="ARBA" id="ARBA00022722"/>
    </source>
</evidence>
<dbReference type="InterPro" id="IPR027806">
    <property type="entry name" value="HARBI1_dom"/>
</dbReference>
<dbReference type="PANTHER" id="PTHR22930:SF85">
    <property type="entry name" value="GH03217P-RELATED"/>
    <property type="match status" value="1"/>
</dbReference>
<keyword evidence="7" id="KW-0539">Nucleus</keyword>
<dbReference type="GO" id="GO:0046872">
    <property type="term" value="F:metal ion binding"/>
    <property type="evidence" value="ECO:0007669"/>
    <property type="project" value="UniProtKB-KW"/>
</dbReference>
<comment type="similarity">
    <text evidence="3">Belongs to the HARBI1 family.</text>
</comment>
<comment type="cofactor">
    <cofactor evidence="1">
        <name>a divalent metal cation</name>
        <dbReference type="ChEBI" id="CHEBI:60240"/>
    </cofactor>
</comment>
<dbReference type="AlphaFoldDB" id="A0AAD5LGU3"/>
<dbReference type="EMBL" id="WJBH02000002">
    <property type="protein sequence ID" value="KAI9562525.1"/>
    <property type="molecule type" value="Genomic_DNA"/>
</dbReference>
<evidence type="ECO:0000256" key="5">
    <source>
        <dbReference type="ARBA" id="ARBA00022723"/>
    </source>
</evidence>
<dbReference type="InterPro" id="IPR045249">
    <property type="entry name" value="HARBI1-like"/>
</dbReference>
<dbReference type="PANTHER" id="PTHR22930">
    <property type="match status" value="1"/>
</dbReference>
<proteinExistence type="inferred from homology"/>
<sequence length="374" mass="43449">MATDKRILYLLTTQYAIEHLFDSSTDDEYSDEDEECMGVLNSIVLERHPRQVGYLNVISLYSDNDFFRLFRVTRCTFSYVLFYLQDQDCRSEITFHGGLLADKFNRTESSIWKAVGEFCNFMFKKQGDFIKWPTRQEIPAVSRQFRNKSRFPGVVSAVDGCHIPFHPKSPNKTPYRNYKKFHSFNVMAAALPNRSFSYVFCGFPGSVHDSTVFQNSSLFQKLETACNDLFDPRTYHTIADSAFGLKEWLVTSFKKINGQHLSQAKKLFNRKLSSTRMVIELIFGDLKNRFKRCTEINTSIERGVDIVVTCCVLHNICIQQGDLYYGGNLDPNDLHCNVNHADFRNNRVAERKRQVICESLQTRMPVIAFRRRRV</sequence>
<dbReference type="GO" id="GO:0005634">
    <property type="term" value="C:nucleus"/>
    <property type="evidence" value="ECO:0007669"/>
    <property type="project" value="UniProtKB-SubCell"/>
</dbReference>
<evidence type="ECO:0000256" key="1">
    <source>
        <dbReference type="ARBA" id="ARBA00001968"/>
    </source>
</evidence>
<dbReference type="GO" id="GO:0004518">
    <property type="term" value="F:nuclease activity"/>
    <property type="evidence" value="ECO:0007669"/>
    <property type="project" value="UniProtKB-KW"/>
</dbReference>
<reference evidence="9 10" key="1">
    <citation type="submission" date="2022-05" db="EMBL/GenBank/DDBJ databases">
        <title>A multi-omics perspective on studying reproductive biology in Daphnia sinensis.</title>
        <authorList>
            <person name="Jia J."/>
        </authorList>
    </citation>
    <scope>NUCLEOTIDE SEQUENCE [LARGE SCALE GENOMIC DNA]</scope>
    <source>
        <strain evidence="9 10">WSL</strain>
    </source>
</reference>
<comment type="subcellular location">
    <subcellularLocation>
        <location evidence="2">Nucleus</location>
    </subcellularLocation>
</comment>
<organism evidence="9 10">
    <name type="scientific">Daphnia sinensis</name>
    <dbReference type="NCBI Taxonomy" id="1820382"/>
    <lineage>
        <taxon>Eukaryota</taxon>
        <taxon>Metazoa</taxon>
        <taxon>Ecdysozoa</taxon>
        <taxon>Arthropoda</taxon>
        <taxon>Crustacea</taxon>
        <taxon>Branchiopoda</taxon>
        <taxon>Diplostraca</taxon>
        <taxon>Cladocera</taxon>
        <taxon>Anomopoda</taxon>
        <taxon>Daphniidae</taxon>
        <taxon>Daphnia</taxon>
        <taxon>Daphnia similis group</taxon>
    </lineage>
</organism>
<keyword evidence="10" id="KW-1185">Reference proteome</keyword>
<protein>
    <submittedName>
        <fullName evidence="9">Nuclease HARBI1</fullName>
    </submittedName>
</protein>
<gene>
    <name evidence="9" type="ORF">GHT06_009973</name>
</gene>
<accession>A0AAD5LGU3</accession>
<evidence type="ECO:0000313" key="9">
    <source>
        <dbReference type="EMBL" id="KAI9562525.1"/>
    </source>
</evidence>
<keyword evidence="4" id="KW-0540">Nuclease</keyword>
<evidence type="ECO:0000259" key="8">
    <source>
        <dbReference type="Pfam" id="PF13359"/>
    </source>
</evidence>
<keyword evidence="6" id="KW-0378">Hydrolase</keyword>
<dbReference type="Pfam" id="PF13359">
    <property type="entry name" value="DDE_Tnp_4"/>
    <property type="match status" value="1"/>
</dbReference>
<dbReference type="GO" id="GO:0016787">
    <property type="term" value="F:hydrolase activity"/>
    <property type="evidence" value="ECO:0007669"/>
    <property type="project" value="UniProtKB-KW"/>
</dbReference>
<dbReference type="Proteomes" id="UP000820818">
    <property type="component" value="Linkage Group LG2"/>
</dbReference>
<evidence type="ECO:0000256" key="2">
    <source>
        <dbReference type="ARBA" id="ARBA00004123"/>
    </source>
</evidence>
<comment type="caution">
    <text evidence="9">The sequence shown here is derived from an EMBL/GenBank/DDBJ whole genome shotgun (WGS) entry which is preliminary data.</text>
</comment>
<feature type="domain" description="DDE Tnp4" evidence="8">
    <location>
        <begin position="158"/>
        <end position="315"/>
    </location>
</feature>
<name>A0AAD5LGU3_9CRUS</name>
<evidence type="ECO:0000256" key="6">
    <source>
        <dbReference type="ARBA" id="ARBA00022801"/>
    </source>
</evidence>